<keyword evidence="1" id="KW-1133">Transmembrane helix</keyword>
<evidence type="ECO:0000256" key="1">
    <source>
        <dbReference type="SAM" id="Phobius"/>
    </source>
</evidence>
<accession>A0A1M7YEM2</accession>
<evidence type="ECO:0000259" key="2">
    <source>
        <dbReference type="Pfam" id="PF09851"/>
    </source>
</evidence>
<dbReference type="Pfam" id="PF09851">
    <property type="entry name" value="SHOCT"/>
    <property type="match status" value="1"/>
</dbReference>
<evidence type="ECO:0000313" key="3">
    <source>
        <dbReference type="EMBL" id="SHO51094.1"/>
    </source>
</evidence>
<feature type="transmembrane region" description="Helical" evidence="1">
    <location>
        <begin position="39"/>
        <end position="59"/>
    </location>
</feature>
<dbReference type="InterPro" id="IPR018649">
    <property type="entry name" value="SHOCT"/>
</dbReference>
<protein>
    <submittedName>
        <fullName evidence="3">Short C-terminal domain-containing protein</fullName>
    </submittedName>
</protein>
<reference evidence="3 4" key="1">
    <citation type="submission" date="2016-12" db="EMBL/GenBank/DDBJ databases">
        <authorList>
            <person name="Song W.-J."/>
            <person name="Kurnit D.M."/>
        </authorList>
    </citation>
    <scope>NUCLEOTIDE SEQUENCE [LARGE SCALE GENOMIC DNA]</scope>
    <source>
        <strain evidence="3 4">DSM 12503</strain>
    </source>
</reference>
<dbReference type="RefSeq" id="WP_073589685.1">
    <property type="nucleotide sequence ID" value="NZ_FRFD01000009.1"/>
</dbReference>
<keyword evidence="1" id="KW-0812">Transmembrane</keyword>
<gene>
    <name evidence="3" type="ORF">SAMN02745217_03015</name>
</gene>
<proteinExistence type="predicted"/>
<evidence type="ECO:0000313" key="4">
    <source>
        <dbReference type="Proteomes" id="UP000184612"/>
    </source>
</evidence>
<keyword evidence="4" id="KW-1185">Reference proteome</keyword>
<feature type="domain" description="SHOCT" evidence="2">
    <location>
        <begin position="92"/>
        <end position="119"/>
    </location>
</feature>
<name>A0A1M7YEM2_9FIRM</name>
<dbReference type="AlphaFoldDB" id="A0A1M7YEM2"/>
<dbReference type="Proteomes" id="UP000184612">
    <property type="component" value="Unassembled WGS sequence"/>
</dbReference>
<feature type="transmembrane region" description="Helical" evidence="1">
    <location>
        <begin position="12"/>
        <end position="33"/>
    </location>
</feature>
<keyword evidence="1" id="KW-0472">Membrane</keyword>
<sequence length="122" mass="13771">MNRRVRVKPGKGQSLAGFFIGIIFCMIGLFMAIPTFGPFGFLWTFIAVIITITNAYNAFSDKGVASHEIIIDDMENSLDSSARTSANLSVKDRLTELQDLYDKNLITSEEYQQKRKEILDKL</sequence>
<dbReference type="EMBL" id="FRFD01000009">
    <property type="protein sequence ID" value="SHO51094.1"/>
    <property type="molecule type" value="Genomic_DNA"/>
</dbReference>
<organism evidence="3 4">
    <name type="scientific">Anaerocolumna xylanovorans DSM 12503</name>
    <dbReference type="NCBI Taxonomy" id="1121345"/>
    <lineage>
        <taxon>Bacteria</taxon>
        <taxon>Bacillati</taxon>
        <taxon>Bacillota</taxon>
        <taxon>Clostridia</taxon>
        <taxon>Lachnospirales</taxon>
        <taxon>Lachnospiraceae</taxon>
        <taxon>Anaerocolumna</taxon>
    </lineage>
</organism>